<dbReference type="Pfam" id="PF07727">
    <property type="entry name" value="RVT_2"/>
    <property type="match status" value="1"/>
</dbReference>
<dbReference type="Gene3D" id="3.30.70.270">
    <property type="match status" value="1"/>
</dbReference>
<keyword evidence="3" id="KW-1185">Reference proteome</keyword>
<dbReference type="AlphaFoldDB" id="A0A3Q7ERF5"/>
<reference evidence="2" key="2">
    <citation type="submission" date="2019-01" db="UniProtKB">
        <authorList>
            <consortium name="EnsemblPlants"/>
        </authorList>
    </citation>
    <scope>IDENTIFICATION</scope>
    <source>
        <strain evidence="2">cv. Heinz 1706</strain>
    </source>
</reference>
<name>A0A3Q7ERF5_SOLLC</name>
<dbReference type="Proteomes" id="UP000004994">
    <property type="component" value="Chromosome 1"/>
</dbReference>
<dbReference type="InterPro" id="IPR013103">
    <property type="entry name" value="RVT_2"/>
</dbReference>
<evidence type="ECO:0000313" key="2">
    <source>
        <dbReference type="EnsemblPlants" id="Solyc01g105897.1.1"/>
    </source>
</evidence>
<evidence type="ECO:0000313" key="3">
    <source>
        <dbReference type="Proteomes" id="UP000004994"/>
    </source>
</evidence>
<dbReference type="PANTHER" id="PTHR11439:SF447">
    <property type="entry name" value="REVERSE TRANSCRIPTASE TY1_COPIA-TYPE DOMAIN-CONTAINING PROTEIN"/>
    <property type="match status" value="1"/>
</dbReference>
<feature type="domain" description="Reverse transcriptase Ty1/copia-type" evidence="1">
    <location>
        <begin position="130"/>
        <end position="216"/>
    </location>
</feature>
<dbReference type="SUPFAM" id="SSF56672">
    <property type="entry name" value="DNA/RNA polymerases"/>
    <property type="match status" value="2"/>
</dbReference>
<organism evidence="2">
    <name type="scientific">Solanum lycopersicum</name>
    <name type="common">Tomato</name>
    <name type="synonym">Lycopersicon esculentum</name>
    <dbReference type="NCBI Taxonomy" id="4081"/>
    <lineage>
        <taxon>Eukaryota</taxon>
        <taxon>Viridiplantae</taxon>
        <taxon>Streptophyta</taxon>
        <taxon>Embryophyta</taxon>
        <taxon>Tracheophyta</taxon>
        <taxon>Spermatophyta</taxon>
        <taxon>Magnoliopsida</taxon>
        <taxon>eudicotyledons</taxon>
        <taxon>Gunneridae</taxon>
        <taxon>Pentapetalae</taxon>
        <taxon>asterids</taxon>
        <taxon>lamiids</taxon>
        <taxon>Solanales</taxon>
        <taxon>Solanaceae</taxon>
        <taxon>Solanoideae</taxon>
        <taxon>Solaneae</taxon>
        <taxon>Solanum</taxon>
        <taxon>Solanum subgen. Lycopersicon</taxon>
    </lineage>
</organism>
<reference evidence="2" key="1">
    <citation type="journal article" date="2012" name="Nature">
        <title>The tomato genome sequence provides insights into fleshy fruit evolution.</title>
        <authorList>
            <consortium name="Tomato Genome Consortium"/>
        </authorList>
    </citation>
    <scope>NUCLEOTIDE SEQUENCE [LARGE SCALE GENOMIC DNA]</scope>
    <source>
        <strain evidence="2">cv. Heinz 1706</strain>
    </source>
</reference>
<dbReference type="Gramene" id="Solyc01g105897.1.1">
    <property type="protein sequence ID" value="Solyc01g105897.1.1"/>
    <property type="gene ID" value="Solyc01g105897.1"/>
</dbReference>
<evidence type="ECO:0000259" key="1">
    <source>
        <dbReference type="Pfam" id="PF07727"/>
    </source>
</evidence>
<proteinExistence type="predicted"/>
<protein>
    <recommendedName>
        <fullName evidence="1">Reverse transcriptase Ty1/copia-type domain-containing protein</fullName>
    </recommendedName>
</protein>
<dbReference type="InterPro" id="IPR043128">
    <property type="entry name" value="Rev_trsase/Diguanyl_cyclase"/>
</dbReference>
<dbReference type="EnsemblPlants" id="Solyc01g105897.1.1">
    <property type="protein sequence ID" value="Solyc01g105897.1.1"/>
    <property type="gene ID" value="Solyc01g105897.1"/>
</dbReference>
<sequence>MSFLGRLNYISRFIAQSTVICEPIFKLLKKDAAVKWTSECQQAFDKIKDYLSNPPVLVPPESALGEQQHLLRPAADREGHHCWQKLPLAKTTRPVALHSPLRMATLEQRIWPAAARRWRNSVWLIISCLYTTLNSTVYVAVYVDDIVLKGTDVDEITDLKVYLHNKFKIKDLGLLHYFLGMEVLHTAQGIIISQRKFVLDLLKEYDCLNMTSLSSPLDPNTKLRAKEGSALNDSTYYRKLVGKLNFLTNTRLDIAFSVQHLSQFMQDPREPHLQVAFHLQTGLHVQIPEDL</sequence>
<accession>A0A3Q7ERF5</accession>
<dbReference type="InParanoid" id="A0A3Q7ERF5"/>
<dbReference type="InterPro" id="IPR043502">
    <property type="entry name" value="DNA/RNA_pol_sf"/>
</dbReference>
<dbReference type="PANTHER" id="PTHR11439">
    <property type="entry name" value="GAG-POL-RELATED RETROTRANSPOSON"/>
    <property type="match status" value="1"/>
</dbReference>